<evidence type="ECO:0000313" key="2">
    <source>
        <dbReference type="EMBL" id="QBP09819.1"/>
    </source>
</evidence>
<accession>A0A482IRS6</accession>
<evidence type="ECO:0000313" key="3">
    <source>
        <dbReference type="Proteomes" id="UP000253772"/>
    </source>
</evidence>
<feature type="chain" id="PRO_5019717287" description="Lipoprotein" evidence="1">
    <location>
        <begin position="24"/>
        <end position="126"/>
    </location>
</feature>
<dbReference type="AlphaFoldDB" id="A0A482IRS6"/>
<organism evidence="2 3">
    <name type="scientific">Cupriavidus metallidurans</name>
    <dbReference type="NCBI Taxonomy" id="119219"/>
    <lineage>
        <taxon>Bacteria</taxon>
        <taxon>Pseudomonadati</taxon>
        <taxon>Pseudomonadota</taxon>
        <taxon>Betaproteobacteria</taxon>
        <taxon>Burkholderiales</taxon>
        <taxon>Burkholderiaceae</taxon>
        <taxon>Cupriavidus</taxon>
    </lineage>
</organism>
<protein>
    <recommendedName>
        <fullName evidence="4">Lipoprotein</fullName>
    </recommendedName>
</protein>
<keyword evidence="1" id="KW-0732">Signal</keyword>
<proteinExistence type="predicted"/>
<name>A0A482IRS6_9BURK</name>
<feature type="signal peptide" evidence="1">
    <location>
        <begin position="1"/>
        <end position="23"/>
    </location>
</feature>
<dbReference type="PROSITE" id="PS51257">
    <property type="entry name" value="PROKAR_LIPOPROTEIN"/>
    <property type="match status" value="1"/>
</dbReference>
<sequence length="126" mass="13879">MKKSTIGRRFALAVAIAATLAVAACGQKTAEQKIQEQVKDKVHALTAEERQRAQINAKQFYEKEWKTSAGTERGAWNECRPSDSNYNGLVTCTGMVPQIAGGYKEVKRYCGYTPELVGCSDEDTVK</sequence>
<dbReference type="Proteomes" id="UP000253772">
    <property type="component" value="Chromosome c1"/>
</dbReference>
<evidence type="ECO:0008006" key="4">
    <source>
        <dbReference type="Google" id="ProtNLM"/>
    </source>
</evidence>
<gene>
    <name evidence="2" type="ORF">DDF84_008630</name>
</gene>
<dbReference type="RefSeq" id="WP_017513016.1">
    <property type="nucleotide sequence ID" value="NZ_CP037900.1"/>
</dbReference>
<reference evidence="2 3" key="1">
    <citation type="submission" date="2019-03" db="EMBL/GenBank/DDBJ databases">
        <title>Comparative insights into the high quality Complete genome sequence of highly metal resistant Cupriavidus metallidurans strain BS1 isolated from a gold-copper mine.</title>
        <authorList>
            <person name="Mazhar H.S."/>
            <person name="Rensing C."/>
        </authorList>
    </citation>
    <scope>NUCLEOTIDE SEQUENCE [LARGE SCALE GENOMIC DNA]</scope>
    <source>
        <strain evidence="2 3">BS1</strain>
    </source>
</reference>
<evidence type="ECO:0000256" key="1">
    <source>
        <dbReference type="SAM" id="SignalP"/>
    </source>
</evidence>
<dbReference type="EMBL" id="CP037900">
    <property type="protein sequence ID" value="QBP09819.1"/>
    <property type="molecule type" value="Genomic_DNA"/>
</dbReference>